<evidence type="ECO:0000313" key="1">
    <source>
        <dbReference type="EMBL" id="TKR95980.1"/>
    </source>
</evidence>
<reference evidence="1 2" key="2">
    <citation type="journal article" date="2019" name="G3 (Bethesda)">
        <title>Hybrid Assembly of the Genome of the Entomopathogenic Nematode Steinernema carpocapsae Identifies the X-Chromosome.</title>
        <authorList>
            <person name="Serra L."/>
            <person name="Macchietto M."/>
            <person name="Macias-Munoz A."/>
            <person name="McGill C.J."/>
            <person name="Rodriguez I.M."/>
            <person name="Rodriguez B."/>
            <person name="Murad R."/>
            <person name="Mortazavi A."/>
        </authorList>
    </citation>
    <scope>NUCLEOTIDE SEQUENCE [LARGE SCALE GENOMIC DNA]</scope>
    <source>
        <strain evidence="1 2">ALL</strain>
    </source>
</reference>
<keyword evidence="2" id="KW-1185">Reference proteome</keyword>
<sequence length="328" mass="37237">MPVTGDDVFIEGVGKGIHFCGTRLKKSHQNYQIVIQPFNCILAEAPLGFYQQVQLLPHNLNFLQLQEIEPTISLNSPSSTPSEVKFLGEPCNFEASGHRLMYRKGSCLYADRDKIMSYHECEMDKDIHKISYGSHEGDLVVAYAPFLMDVQEFELRLLKTPYPETEKTLKLKNYEVIDINATDFLENEMVQVHDGGVYLAGSGCMDLPCALQKSDKLKEPLEIDTSAFFKKHYEHQSGNDMWIQIDTNKYVLLSHEGIQCHYIHKDEDLNGAYLDLLPPKAEVEEPEPEIEEVVPTEEQRIKRKNAATSVSASLIAFSLATLVAWCYL</sequence>
<dbReference type="AlphaFoldDB" id="A0A4U5PHI1"/>
<evidence type="ECO:0000313" key="2">
    <source>
        <dbReference type="Proteomes" id="UP000298663"/>
    </source>
</evidence>
<proteinExistence type="predicted"/>
<gene>
    <name evidence="1" type="ORF">L596_010067</name>
</gene>
<name>A0A4U5PHI1_STECR</name>
<protein>
    <submittedName>
        <fullName evidence="1">Uncharacterized protein</fullName>
    </submittedName>
</protein>
<comment type="caution">
    <text evidence="1">The sequence shown here is derived from an EMBL/GenBank/DDBJ whole genome shotgun (WGS) entry which is preliminary data.</text>
</comment>
<dbReference type="Proteomes" id="UP000298663">
    <property type="component" value="Unassembled WGS sequence"/>
</dbReference>
<dbReference type="EMBL" id="AZBU02000002">
    <property type="protein sequence ID" value="TKR95980.1"/>
    <property type="molecule type" value="Genomic_DNA"/>
</dbReference>
<organism evidence="1 2">
    <name type="scientific">Steinernema carpocapsae</name>
    <name type="common">Entomopathogenic nematode</name>
    <dbReference type="NCBI Taxonomy" id="34508"/>
    <lineage>
        <taxon>Eukaryota</taxon>
        <taxon>Metazoa</taxon>
        <taxon>Ecdysozoa</taxon>
        <taxon>Nematoda</taxon>
        <taxon>Chromadorea</taxon>
        <taxon>Rhabditida</taxon>
        <taxon>Tylenchina</taxon>
        <taxon>Panagrolaimomorpha</taxon>
        <taxon>Strongyloidoidea</taxon>
        <taxon>Steinernematidae</taxon>
        <taxon>Steinernema</taxon>
    </lineage>
</organism>
<reference evidence="1 2" key="1">
    <citation type="journal article" date="2015" name="Genome Biol.">
        <title>Comparative genomics of Steinernema reveals deeply conserved gene regulatory networks.</title>
        <authorList>
            <person name="Dillman A.R."/>
            <person name="Macchietto M."/>
            <person name="Porter C.F."/>
            <person name="Rogers A."/>
            <person name="Williams B."/>
            <person name="Antoshechkin I."/>
            <person name="Lee M.M."/>
            <person name="Goodwin Z."/>
            <person name="Lu X."/>
            <person name="Lewis E.E."/>
            <person name="Goodrich-Blair H."/>
            <person name="Stock S.P."/>
            <person name="Adams B.J."/>
            <person name="Sternberg P.W."/>
            <person name="Mortazavi A."/>
        </authorList>
    </citation>
    <scope>NUCLEOTIDE SEQUENCE [LARGE SCALE GENOMIC DNA]</scope>
    <source>
        <strain evidence="1 2">ALL</strain>
    </source>
</reference>
<accession>A0A4U5PHI1</accession>